<accession>A0A834ASD2</accession>
<proteinExistence type="inferred from homology"/>
<dbReference type="FunFam" id="3.30.70.1820:FF:000002">
    <property type="entry name" value="LINE-1 retrotransposable element ORF1 protein"/>
    <property type="match status" value="1"/>
</dbReference>
<dbReference type="InterPro" id="IPR043636">
    <property type="entry name" value="L1_RRM_dom"/>
</dbReference>
<comment type="similarity">
    <text evidence="1">Belongs to the transposase 22 family.</text>
</comment>
<dbReference type="EMBL" id="JABVXQ010000004">
    <property type="protein sequence ID" value="KAF6114665.1"/>
    <property type="molecule type" value="Genomic_DNA"/>
</dbReference>
<gene>
    <name evidence="3" type="ORF">HJG60_010620</name>
</gene>
<organism evidence="3 4">
    <name type="scientific">Phyllostomus discolor</name>
    <name type="common">pale spear-nosed bat</name>
    <dbReference type="NCBI Taxonomy" id="89673"/>
    <lineage>
        <taxon>Eukaryota</taxon>
        <taxon>Metazoa</taxon>
        <taxon>Chordata</taxon>
        <taxon>Craniata</taxon>
        <taxon>Vertebrata</taxon>
        <taxon>Euteleostomi</taxon>
        <taxon>Mammalia</taxon>
        <taxon>Eutheria</taxon>
        <taxon>Laurasiatheria</taxon>
        <taxon>Chiroptera</taxon>
        <taxon>Yangochiroptera</taxon>
        <taxon>Phyllostomidae</taxon>
        <taxon>Phyllostominae</taxon>
        <taxon>Phyllostomus</taxon>
    </lineage>
</organism>
<evidence type="ECO:0000259" key="2">
    <source>
        <dbReference type="Pfam" id="PF02994"/>
    </source>
</evidence>
<dbReference type="Gene3D" id="3.30.70.1820">
    <property type="entry name" value="L1 transposable element, RRM domain"/>
    <property type="match status" value="1"/>
</dbReference>
<dbReference type="Proteomes" id="UP000664940">
    <property type="component" value="Unassembled WGS sequence"/>
</dbReference>
<protein>
    <recommendedName>
        <fullName evidence="2">L1 transposable element RRM domain-containing protein</fullName>
    </recommendedName>
</protein>
<sequence length="137" mass="16116">MQDNMKRNNMHKIGILEGEEEEQAIENLFAKVIMENFPNLMKEKVTKIQETQRVPIKKNPKRTTLSHIIIKIAKYQDKERILKAAREKKEIAYKGGLIRLAADFSMESLKARIKWQELSQVMRNRGLQPRVLYPARL</sequence>
<dbReference type="InterPro" id="IPR042566">
    <property type="entry name" value="L1_C"/>
</dbReference>
<comment type="caution">
    <text evidence="3">The sequence shown here is derived from an EMBL/GenBank/DDBJ whole genome shotgun (WGS) entry which is preliminary data.</text>
</comment>
<reference evidence="3 4" key="1">
    <citation type="journal article" date="2020" name="Nature">
        <title>Six reference-quality genomes reveal evolution of bat adaptations.</title>
        <authorList>
            <person name="Jebb D."/>
            <person name="Huang Z."/>
            <person name="Pippel M."/>
            <person name="Hughes G.M."/>
            <person name="Lavrichenko K."/>
            <person name="Devanna P."/>
            <person name="Winkler S."/>
            <person name="Jermiin L.S."/>
            <person name="Skirmuntt E.C."/>
            <person name="Katzourakis A."/>
            <person name="Burkitt-Gray L."/>
            <person name="Ray D.A."/>
            <person name="Sullivan K.A.M."/>
            <person name="Roscito J.G."/>
            <person name="Kirilenko B.M."/>
            <person name="Davalos L.M."/>
            <person name="Corthals A.P."/>
            <person name="Power M.L."/>
            <person name="Jones G."/>
            <person name="Ransome R.D."/>
            <person name="Dechmann D.K.N."/>
            <person name="Locatelli A.G."/>
            <person name="Puechmaille S.J."/>
            <person name="Fedrigo O."/>
            <person name="Jarvis E.D."/>
            <person name="Hiller M."/>
            <person name="Vernes S.C."/>
            <person name="Myers E.W."/>
            <person name="Teeling E.C."/>
        </authorList>
    </citation>
    <scope>NUCLEOTIDE SEQUENCE [LARGE SCALE GENOMIC DNA]</scope>
    <source>
        <strain evidence="3">Bat1K_MPI-CBG_1</strain>
    </source>
</reference>
<name>A0A834ASD2_9CHIR</name>
<dbReference type="PANTHER" id="PTHR11505">
    <property type="entry name" value="L1 TRANSPOSABLE ELEMENT-RELATED"/>
    <property type="match status" value="1"/>
</dbReference>
<evidence type="ECO:0000313" key="4">
    <source>
        <dbReference type="Proteomes" id="UP000664940"/>
    </source>
</evidence>
<evidence type="ECO:0000256" key="1">
    <source>
        <dbReference type="ARBA" id="ARBA00061640"/>
    </source>
</evidence>
<dbReference type="AlphaFoldDB" id="A0A834ASD2"/>
<dbReference type="Gene3D" id="3.30.250.20">
    <property type="entry name" value="L1 transposable element, C-terminal domain"/>
    <property type="match status" value="1"/>
</dbReference>
<evidence type="ECO:0000313" key="3">
    <source>
        <dbReference type="EMBL" id="KAF6114665.1"/>
    </source>
</evidence>
<dbReference type="InterPro" id="IPR004244">
    <property type="entry name" value="Transposase_22"/>
</dbReference>
<dbReference type="Pfam" id="PF02994">
    <property type="entry name" value="Transposase_22"/>
    <property type="match status" value="1"/>
</dbReference>
<feature type="domain" description="L1 transposable element RRM" evidence="2">
    <location>
        <begin position="7"/>
        <end position="103"/>
    </location>
</feature>